<proteinExistence type="inferred from homology"/>
<organism evidence="3 4">
    <name type="scientific">Luteolibacter soli</name>
    <dbReference type="NCBI Taxonomy" id="3135280"/>
    <lineage>
        <taxon>Bacteria</taxon>
        <taxon>Pseudomonadati</taxon>
        <taxon>Verrucomicrobiota</taxon>
        <taxon>Verrucomicrobiia</taxon>
        <taxon>Verrucomicrobiales</taxon>
        <taxon>Verrucomicrobiaceae</taxon>
        <taxon>Luteolibacter</taxon>
    </lineage>
</organism>
<evidence type="ECO:0000259" key="2">
    <source>
        <dbReference type="Pfam" id="PF01337"/>
    </source>
</evidence>
<keyword evidence="4" id="KW-1185">Reference proteome</keyword>
<reference evidence="3 4" key="1">
    <citation type="submission" date="2024-04" db="EMBL/GenBank/DDBJ databases">
        <title>Luteolibacter sp. isolated from soil.</title>
        <authorList>
            <person name="An J."/>
        </authorList>
    </citation>
    <scope>NUCLEOTIDE SEQUENCE [LARGE SCALE GENOMIC DNA]</scope>
    <source>
        <strain evidence="3 4">Y139</strain>
    </source>
</reference>
<evidence type="ECO:0000313" key="3">
    <source>
        <dbReference type="EMBL" id="MEK7951693.1"/>
    </source>
</evidence>
<comment type="caution">
    <text evidence="3">The sequence shown here is derived from an EMBL/GenBank/DDBJ whole genome shotgun (WGS) entry which is preliminary data.</text>
</comment>
<dbReference type="InterPro" id="IPR000468">
    <property type="entry name" value="Barstar"/>
</dbReference>
<dbReference type="SUPFAM" id="SSF52038">
    <property type="entry name" value="Barstar-related"/>
    <property type="match status" value="1"/>
</dbReference>
<accession>A0ABU9AVZ2</accession>
<sequence length="196" mass="21610">MSDDEWPFDQGRDVVTMTSRGVMRGGEAITHAYHDESDHGWQFYSASGAVMAEAMIVAMEEIVKRDGSVREIADLPPGWMAVRTGPGAPWVRTLQYADAPVVRVDWSLLTGVGDFYDAVLVQCDAPSWHGRNLDALRDAWVTGGINGKGPPYAFEFLGMEVTREELLEFRDAVVGIAEESMEENGGRWVRGDPCGK</sequence>
<dbReference type="Pfam" id="PF01337">
    <property type="entry name" value="Barstar"/>
    <property type="match status" value="1"/>
</dbReference>
<dbReference type="InterPro" id="IPR035905">
    <property type="entry name" value="Barstar-like_sf"/>
</dbReference>
<feature type="domain" description="Barstar (barnase inhibitor)" evidence="2">
    <location>
        <begin position="100"/>
        <end position="183"/>
    </location>
</feature>
<evidence type="ECO:0000256" key="1">
    <source>
        <dbReference type="ARBA" id="ARBA00006845"/>
    </source>
</evidence>
<dbReference type="Gene3D" id="3.30.370.10">
    <property type="entry name" value="Barstar-like"/>
    <property type="match status" value="1"/>
</dbReference>
<protein>
    <submittedName>
        <fullName evidence="3">Barstar family protein</fullName>
    </submittedName>
</protein>
<evidence type="ECO:0000313" key="4">
    <source>
        <dbReference type="Proteomes" id="UP001371305"/>
    </source>
</evidence>
<dbReference type="RefSeq" id="WP_341405361.1">
    <property type="nucleotide sequence ID" value="NZ_JBBUKT010000005.1"/>
</dbReference>
<dbReference type="Proteomes" id="UP001371305">
    <property type="component" value="Unassembled WGS sequence"/>
</dbReference>
<name>A0ABU9AVZ2_9BACT</name>
<dbReference type="EMBL" id="JBBUKT010000005">
    <property type="protein sequence ID" value="MEK7951693.1"/>
    <property type="molecule type" value="Genomic_DNA"/>
</dbReference>
<gene>
    <name evidence="3" type="ORF">WKV53_14340</name>
</gene>
<comment type="similarity">
    <text evidence="1">Belongs to the barstar family.</text>
</comment>